<keyword evidence="4" id="KW-1185">Reference proteome</keyword>
<dbReference type="Proteomes" id="UP000198356">
    <property type="component" value="Unassembled WGS sequence"/>
</dbReference>
<feature type="domain" description="GmrSD restriction endonucleases C-terminal" evidence="2">
    <location>
        <begin position="429"/>
        <end position="577"/>
    </location>
</feature>
<feature type="domain" description="GmrSD restriction endonucleases N-terminal" evidence="1">
    <location>
        <begin position="9"/>
        <end position="231"/>
    </location>
</feature>
<dbReference type="EMBL" id="FZOU01000001">
    <property type="protein sequence ID" value="SNS40808.1"/>
    <property type="molecule type" value="Genomic_DNA"/>
</dbReference>
<evidence type="ECO:0000313" key="3">
    <source>
        <dbReference type="EMBL" id="SNS40808.1"/>
    </source>
</evidence>
<reference evidence="3 4" key="1">
    <citation type="submission" date="2017-06" db="EMBL/GenBank/DDBJ databases">
        <authorList>
            <person name="Kim H.J."/>
            <person name="Triplett B.A."/>
        </authorList>
    </citation>
    <scope>NUCLEOTIDE SEQUENCE [LARGE SCALE GENOMIC DNA]</scope>
    <source>
        <strain evidence="3 4">DSM 18704</strain>
    </source>
</reference>
<proteinExistence type="predicted"/>
<dbReference type="Pfam" id="PF03235">
    <property type="entry name" value="GmrSD_N"/>
    <property type="match status" value="1"/>
</dbReference>
<gene>
    <name evidence="3" type="ORF">SAMN05421770_101848</name>
</gene>
<dbReference type="PANTHER" id="PTHR35149">
    <property type="entry name" value="SLL5132 PROTEIN"/>
    <property type="match status" value="1"/>
</dbReference>
<name>A0A239E945_9BACT</name>
<accession>A0A239E945</accession>
<evidence type="ECO:0008006" key="5">
    <source>
        <dbReference type="Google" id="ProtNLM"/>
    </source>
</evidence>
<protein>
    <recommendedName>
        <fullName evidence="5">DUF262 domain-containing protein</fullName>
    </recommendedName>
</protein>
<evidence type="ECO:0000259" key="2">
    <source>
        <dbReference type="Pfam" id="PF07510"/>
    </source>
</evidence>
<organism evidence="3 4">
    <name type="scientific">Granulicella rosea</name>
    <dbReference type="NCBI Taxonomy" id="474952"/>
    <lineage>
        <taxon>Bacteria</taxon>
        <taxon>Pseudomonadati</taxon>
        <taxon>Acidobacteriota</taxon>
        <taxon>Terriglobia</taxon>
        <taxon>Terriglobales</taxon>
        <taxon>Acidobacteriaceae</taxon>
        <taxon>Granulicella</taxon>
    </lineage>
</organism>
<dbReference type="InterPro" id="IPR011089">
    <property type="entry name" value="GmrSD_C"/>
</dbReference>
<dbReference type="Pfam" id="PF07510">
    <property type="entry name" value="GmrSD_C"/>
    <property type="match status" value="1"/>
</dbReference>
<evidence type="ECO:0000259" key="1">
    <source>
        <dbReference type="Pfam" id="PF03235"/>
    </source>
</evidence>
<dbReference type="InterPro" id="IPR004919">
    <property type="entry name" value="GmrSD_N"/>
</dbReference>
<dbReference type="PANTHER" id="PTHR35149:SF1">
    <property type="entry name" value="DUF5655 DOMAIN-CONTAINING PROTEIN"/>
    <property type="match status" value="1"/>
</dbReference>
<evidence type="ECO:0000313" key="4">
    <source>
        <dbReference type="Proteomes" id="UP000198356"/>
    </source>
</evidence>
<dbReference type="AlphaFoldDB" id="A0A239E945"/>
<sequence>MTLKRAFQDFYTVPHYQREYIWGEADTKGQRGDEVEQFLRDVLTEYEMATTQDAPEYFIGTIVVWMNADGIYELIDGQQRMTTSFLTLCAIRDAMLEIGGQLPDELPGQIAAASMDWQGNTTHRERLSLQYDDSQGVLRQYARAESATAPKSGTRSIANIAGAYRTAREFLLAQFHSDTRQILRFYAYLTAKVKLIRIETPNVAKALKIFETVNDRGAGLDAMDLLKNLLFMSASPAQFTALKDRWKQIVDGIYGAGEKPLRFLRYFVFADFDVADLKLQEDGIYEWFLTNAHQTSHQTNPLGFVERLLEASKAYVGFTKNQNPDGTHSRGISNTRILGGSAIRQHYILLLAGRKLSKLNFQQLTEEIENLMFAYLITNTATRDYERSVVEGARQLRKICDSDFLSFRAEYFKDRKAQLSRDFGDALNKMYSWDTRAFRLRYLLAKLTQAIDVRAYGDAGSYGDLMHYYNANNDVEHIYPISPSESARLEFGDASDAAIASKLGNLVLVEQAINRLISNGAYTQKKMLYAQSQFLIVRCQAARPSFGVADQITRAITSIPSFPIWNERAVSERQSFLTSLAREIWGVPANP</sequence>